<feature type="region of interest" description="Disordered" evidence="1">
    <location>
        <begin position="131"/>
        <end position="155"/>
    </location>
</feature>
<name>A0A8X8XH48_SALSN</name>
<comment type="caution">
    <text evidence="2">The sequence shown here is derived from an EMBL/GenBank/DDBJ whole genome shotgun (WGS) entry which is preliminary data.</text>
</comment>
<dbReference type="Proteomes" id="UP000298416">
    <property type="component" value="Unassembled WGS sequence"/>
</dbReference>
<feature type="compositionally biased region" description="Polar residues" evidence="1">
    <location>
        <begin position="242"/>
        <end position="253"/>
    </location>
</feature>
<dbReference type="PANTHER" id="PTHR34952:SF2">
    <property type="entry name" value="OS05G0113500 PROTEIN"/>
    <property type="match status" value="1"/>
</dbReference>
<reference evidence="2" key="2">
    <citation type="submission" date="2020-08" db="EMBL/GenBank/DDBJ databases">
        <title>Plant Genome Project.</title>
        <authorList>
            <person name="Zhang R.-G."/>
        </authorList>
    </citation>
    <scope>NUCLEOTIDE SEQUENCE</scope>
    <source>
        <strain evidence="2">Huo1</strain>
        <tissue evidence="2">Leaf</tissue>
    </source>
</reference>
<dbReference type="AlphaFoldDB" id="A0A8X8XH48"/>
<dbReference type="PANTHER" id="PTHR34952">
    <property type="entry name" value="OS05G0113500 PROTEIN"/>
    <property type="match status" value="1"/>
</dbReference>
<feature type="region of interest" description="Disordered" evidence="1">
    <location>
        <begin position="191"/>
        <end position="259"/>
    </location>
</feature>
<keyword evidence="3" id="KW-1185">Reference proteome</keyword>
<feature type="compositionally biased region" description="Polar residues" evidence="1">
    <location>
        <begin position="192"/>
        <end position="207"/>
    </location>
</feature>
<proteinExistence type="predicted"/>
<organism evidence="2">
    <name type="scientific">Salvia splendens</name>
    <name type="common">Scarlet sage</name>
    <dbReference type="NCBI Taxonomy" id="180675"/>
    <lineage>
        <taxon>Eukaryota</taxon>
        <taxon>Viridiplantae</taxon>
        <taxon>Streptophyta</taxon>
        <taxon>Embryophyta</taxon>
        <taxon>Tracheophyta</taxon>
        <taxon>Spermatophyta</taxon>
        <taxon>Magnoliopsida</taxon>
        <taxon>eudicotyledons</taxon>
        <taxon>Gunneridae</taxon>
        <taxon>Pentapetalae</taxon>
        <taxon>asterids</taxon>
        <taxon>lamiids</taxon>
        <taxon>Lamiales</taxon>
        <taxon>Lamiaceae</taxon>
        <taxon>Nepetoideae</taxon>
        <taxon>Mentheae</taxon>
        <taxon>Salviinae</taxon>
        <taxon>Salvia</taxon>
        <taxon>Salvia subgen. Calosphace</taxon>
        <taxon>core Calosphace</taxon>
    </lineage>
</organism>
<accession>A0A8X8XH48</accession>
<reference evidence="2" key="1">
    <citation type="submission" date="2018-01" db="EMBL/GenBank/DDBJ databases">
        <authorList>
            <person name="Mao J.F."/>
        </authorList>
    </citation>
    <scope>NUCLEOTIDE SEQUENCE</scope>
    <source>
        <strain evidence="2">Huo1</strain>
        <tissue evidence="2">Leaf</tissue>
    </source>
</reference>
<sequence>MHPVLSIYSPTLTRPRMTSYYGGSSFHRRKHLQKSDRRAVSIERSSVFPVDRARFGDIEDSRRFLDRSSIHPQLWMEGSVPSDTLASQQLRSNTESVTTPHIQTQYGSGDLSMNDLKVCFNEFVSVEDLAGGNSKCDSNDSDKSSDNLPDATSSGTLSKLASAMKGSREKQGIPPKKLSVTWAPDVYDPIPTSVSHVPSSRNQYIRSNSKKYGKNKQKGGGKSSRGGKGKDKDKKQARKNGGTTTKVKSTASFSEPEAGIPGFNVISTDAFCGSSFLKESVQNLHFPVAEAMR</sequence>
<evidence type="ECO:0000256" key="1">
    <source>
        <dbReference type="SAM" id="MobiDB-lite"/>
    </source>
</evidence>
<evidence type="ECO:0000313" key="3">
    <source>
        <dbReference type="Proteomes" id="UP000298416"/>
    </source>
</evidence>
<evidence type="ECO:0000313" key="2">
    <source>
        <dbReference type="EMBL" id="KAG6412025.1"/>
    </source>
</evidence>
<feature type="compositionally biased region" description="Basic residues" evidence="1">
    <location>
        <begin position="208"/>
        <end position="219"/>
    </location>
</feature>
<protein>
    <submittedName>
        <fullName evidence="2">Uncharacterized protein</fullName>
    </submittedName>
</protein>
<dbReference type="EMBL" id="PNBA02000009">
    <property type="protein sequence ID" value="KAG6412025.1"/>
    <property type="molecule type" value="Genomic_DNA"/>
</dbReference>
<gene>
    <name evidence="2" type="ORF">SASPL_124683</name>
</gene>